<keyword evidence="3" id="KW-1185">Reference proteome</keyword>
<proteinExistence type="predicted"/>
<reference evidence="2" key="1">
    <citation type="journal article" date="2016" name="Nat. Genet.">
        <title>A high-quality carrot genome assembly provides new insights into carotenoid accumulation and asterid genome evolution.</title>
        <authorList>
            <person name="Iorizzo M."/>
            <person name="Ellison S."/>
            <person name="Senalik D."/>
            <person name="Zeng P."/>
            <person name="Satapoomin P."/>
            <person name="Huang J."/>
            <person name="Bowman M."/>
            <person name="Iovene M."/>
            <person name="Sanseverino W."/>
            <person name="Cavagnaro P."/>
            <person name="Yildiz M."/>
            <person name="Macko-Podgorni A."/>
            <person name="Moranska E."/>
            <person name="Grzebelus E."/>
            <person name="Grzebelus D."/>
            <person name="Ashrafi H."/>
            <person name="Zheng Z."/>
            <person name="Cheng S."/>
            <person name="Spooner D."/>
            <person name="Van Deynze A."/>
            <person name="Simon P."/>
        </authorList>
    </citation>
    <scope>NUCLEOTIDE SEQUENCE</scope>
    <source>
        <tissue evidence="2">Leaf</tissue>
    </source>
</reference>
<accession>A0AAF1AM94</accession>
<gene>
    <name evidence="2" type="ORF">DCAR_0104524</name>
</gene>
<evidence type="ECO:0000313" key="2">
    <source>
        <dbReference type="EMBL" id="WOG85336.1"/>
    </source>
</evidence>
<feature type="transmembrane region" description="Helical" evidence="1">
    <location>
        <begin position="299"/>
        <end position="320"/>
    </location>
</feature>
<evidence type="ECO:0000313" key="3">
    <source>
        <dbReference type="Proteomes" id="UP000077755"/>
    </source>
</evidence>
<keyword evidence="1" id="KW-1133">Transmembrane helix</keyword>
<sequence>MASLQVLSLCSCKLSFSSPNNRRRAIMATNNVPKFRKTHLSLSNLANGGSMEELMLKNDFTSSNISLKEDISESEELVIGKLYAIKETVADRVEMHKNICEQRKNWNSLLLTSINTIILGAATMAGIAATINANGAPLIALKIASTLLYIGATGMVIIMNKIQPSQLAEEQRNATRLFRHIQKHVQTVIDIGSPTASEVEDTMNRVLALDKAYPLPLLGVMIDKFPSNVESAVWWPLRGQGNDHEEGGIEIDEGDEERFGNGWTQELENEMREIVGILRRNDEADYLRLGGIALKLNKVLAICGPSLTILGAIGSGFVGFGSFEESSWAVMLGVVGGALASVVNTMEHGGQVGMVVELYRSNAGFFREIEEEIEFNLRERDVRKRENGNLFEMKIALQLGRSIAELRNIADKGHDIKEFGSKLF</sequence>
<dbReference type="EMBL" id="CP093343">
    <property type="protein sequence ID" value="WOG85336.1"/>
    <property type="molecule type" value="Genomic_DNA"/>
</dbReference>
<feature type="transmembrane region" description="Helical" evidence="1">
    <location>
        <begin position="139"/>
        <end position="158"/>
    </location>
</feature>
<dbReference type="InterPro" id="IPR027949">
    <property type="entry name" value="Chloroplast_duf"/>
</dbReference>
<protein>
    <recommendedName>
        <fullName evidence="4">F-box protein</fullName>
    </recommendedName>
</protein>
<feature type="transmembrane region" description="Helical" evidence="1">
    <location>
        <begin position="109"/>
        <end position="133"/>
    </location>
</feature>
<dbReference type="PANTHER" id="PTHR33358:SF12">
    <property type="entry name" value="F-BOX PROTEIN WITH A DOMAIN PROTEIN"/>
    <property type="match status" value="1"/>
</dbReference>
<dbReference type="Proteomes" id="UP000077755">
    <property type="component" value="Chromosome 1"/>
</dbReference>
<keyword evidence="1" id="KW-0812">Transmembrane</keyword>
<dbReference type="PANTHER" id="PTHR33358">
    <property type="entry name" value="F-BOX PROTEIN WITH A DOMAIN PROTEIN"/>
    <property type="match status" value="1"/>
</dbReference>
<name>A0AAF1AM94_DAUCS</name>
<evidence type="ECO:0008006" key="4">
    <source>
        <dbReference type="Google" id="ProtNLM"/>
    </source>
</evidence>
<reference evidence="2" key="2">
    <citation type="submission" date="2022-03" db="EMBL/GenBank/DDBJ databases">
        <title>Draft title - Genomic analysis of global carrot germplasm unveils the trajectory of domestication and the origin of high carotenoid orange carrot.</title>
        <authorList>
            <person name="Iorizzo M."/>
            <person name="Ellison S."/>
            <person name="Senalik D."/>
            <person name="Macko-Podgorni A."/>
            <person name="Grzebelus D."/>
            <person name="Bostan H."/>
            <person name="Rolling W."/>
            <person name="Curaba J."/>
            <person name="Simon P."/>
        </authorList>
    </citation>
    <scope>NUCLEOTIDE SEQUENCE</scope>
    <source>
        <tissue evidence="2">Leaf</tissue>
    </source>
</reference>
<feature type="transmembrane region" description="Helical" evidence="1">
    <location>
        <begin position="326"/>
        <end position="344"/>
    </location>
</feature>
<evidence type="ECO:0000256" key="1">
    <source>
        <dbReference type="SAM" id="Phobius"/>
    </source>
</evidence>
<dbReference type="Pfam" id="PF14476">
    <property type="entry name" value="Chloroplast_duf"/>
    <property type="match status" value="1"/>
</dbReference>
<organism evidence="2 3">
    <name type="scientific">Daucus carota subsp. sativus</name>
    <name type="common">Carrot</name>
    <dbReference type="NCBI Taxonomy" id="79200"/>
    <lineage>
        <taxon>Eukaryota</taxon>
        <taxon>Viridiplantae</taxon>
        <taxon>Streptophyta</taxon>
        <taxon>Embryophyta</taxon>
        <taxon>Tracheophyta</taxon>
        <taxon>Spermatophyta</taxon>
        <taxon>Magnoliopsida</taxon>
        <taxon>eudicotyledons</taxon>
        <taxon>Gunneridae</taxon>
        <taxon>Pentapetalae</taxon>
        <taxon>asterids</taxon>
        <taxon>campanulids</taxon>
        <taxon>Apiales</taxon>
        <taxon>Apiaceae</taxon>
        <taxon>Apioideae</taxon>
        <taxon>Scandiceae</taxon>
        <taxon>Daucinae</taxon>
        <taxon>Daucus</taxon>
        <taxon>Daucus sect. Daucus</taxon>
    </lineage>
</organism>
<dbReference type="KEGG" id="dcr:108213012"/>
<keyword evidence="1" id="KW-0472">Membrane</keyword>
<dbReference type="AlphaFoldDB" id="A0AAF1AM94"/>